<dbReference type="PROSITE" id="PS00166">
    <property type="entry name" value="ENOYL_COA_HYDRATASE"/>
    <property type="match status" value="1"/>
</dbReference>
<comment type="similarity">
    <text evidence="5">Belongs to the dihydroxyacetone kinase (DAK) family.</text>
</comment>
<dbReference type="STRING" id="100787.A0A0G4KQQ5"/>
<dbReference type="InterPro" id="IPR004007">
    <property type="entry name" value="DhaL_dom"/>
</dbReference>
<keyword evidence="9" id="KW-0808">Transferase</keyword>
<dbReference type="AlphaFoldDB" id="A0A0G4KQQ5"/>
<dbReference type="EC" id="3.1.2.4" evidence="6"/>
<dbReference type="Proteomes" id="UP000044602">
    <property type="component" value="Unassembled WGS sequence"/>
</dbReference>
<keyword evidence="12" id="KW-0319">Glycerol metabolism</keyword>
<dbReference type="SMART" id="SM01120">
    <property type="entry name" value="Dak2"/>
    <property type="match status" value="1"/>
</dbReference>
<dbReference type="GO" id="GO:0019588">
    <property type="term" value="P:anaerobic glycerol catabolic process"/>
    <property type="evidence" value="ECO:0007669"/>
    <property type="project" value="UniProtKB-UniPathway"/>
</dbReference>
<sequence>MSSKHFLNDPAKLVTAALHSVTLTNPSLALDTPNKTVYRRPSSNASQQVAVISGGGSGHEPSFAAMVGQGLLSAAVAGTIFASPSAEQVRTAIAGRVDKDKGVLVTVMNYTGDVLNFGVAVEKARAAGIDVEMVVVGDDVGVGRKAAGKVGRRGIAGTVLVHKISGAAAALGRSLKEVASVARLVAENLVSVGASLEHVHVPGRAVGQEDGLEANEVELGMGIHNEPGSGRVKGVELPELVSQMLKQLLDQGDADRAFLRVNSNEVVLLINNLGGVSVLELGSITAEVAAQLEGSYNIKPVRILSGTYMTSLNGNGFSISLLNVVNTNLGGPSMIELLDHPAEANGWAAPIAKETWEAKNTATREDDAVKALSAEKSGLEYDASAAASTVKAALEKVIAAEPEITRYDTVVGDGDCGIGLKRGAEAILAHLASNPLTGDATLDVASIVPVVESTMDGTSGALYAIFLNALVGALRSAGSGSADAKVWAAALRRSSDAMGRYTPARPGDRTLVDALAPFVETLESSGDVVKAAGAARKGAESTKGMKASLGRTVYVGGSGFEQVPDPGAWGLAVFFGGLAGEEDWEEVAIALRAGPAAASCRICSHRSLSMPLRAKINNVGGARAQMSTRIRPEDFKPLSEDDPDDVVFNSAFGVRSIELNRPKKLNSLNASMIRKIVPRLSEWEKSDMVNVILMKGAGEKAFCAGGDVTALAQYNQEGPDGWKTSAAYFELEYKLNHYISTYTKPYVAIMDGITMGGGVGLSIHAPFRIATERTVFAMPETTIGFFPDVGASFFLPRMNGGIGTYLALTSDRLKGVNAFYSGIATHYLDSTTLPLVEARLSELRFKDYDSLAHRLAVINSTIEEYTTGLPYGEPILLAGELRRAIDRCFTKDSVPEILKALEAEEGATKAWAQKTLETLHKRSPTAVHVTLRQMRVGRDWSIAKTFQREHQIAAHFMQHPDFTEGVSALLMSKGNPREPAWQPATLEQAAAAGDVAEPFFRYDEGQALELLNDESFDEYPHEFGLPKEDLIEAVVERGNLTPKEVVSHVAGTYNHRTGVAEVVEEFIDRAVTTNSKGIARIAGKKGAKAAKA</sequence>
<evidence type="ECO:0000256" key="2">
    <source>
        <dbReference type="ARBA" id="ARBA00003264"/>
    </source>
</evidence>
<feature type="binding site" evidence="20">
    <location>
        <position position="113"/>
    </location>
    <ligand>
        <name>substrate</name>
    </ligand>
</feature>
<dbReference type="NCBIfam" id="TIGR02361">
    <property type="entry name" value="dak_ATP"/>
    <property type="match status" value="1"/>
</dbReference>
<evidence type="ECO:0000256" key="20">
    <source>
        <dbReference type="PIRSR" id="PIRSR612734-2"/>
    </source>
</evidence>
<dbReference type="Gene3D" id="3.40.50.10440">
    <property type="entry name" value="Dihydroxyacetone kinase, domain 1"/>
    <property type="match status" value="1"/>
</dbReference>
<dbReference type="CDD" id="cd06558">
    <property type="entry name" value="crotonase-like"/>
    <property type="match status" value="1"/>
</dbReference>
<evidence type="ECO:0000256" key="12">
    <source>
        <dbReference type="ARBA" id="ARBA00022798"/>
    </source>
</evidence>
<keyword evidence="13" id="KW-0378">Hydrolase</keyword>
<evidence type="ECO:0000256" key="7">
    <source>
        <dbReference type="ARBA" id="ARBA00012107"/>
    </source>
</evidence>
<dbReference type="InterPro" id="IPR045004">
    <property type="entry name" value="ECH_dom"/>
</dbReference>
<dbReference type="InterPro" id="IPR012734">
    <property type="entry name" value="DhaK_ATP"/>
</dbReference>
<evidence type="ECO:0000256" key="18">
    <source>
        <dbReference type="ARBA" id="ARBA00048898"/>
    </source>
</evidence>
<keyword evidence="11" id="KW-0418">Kinase</keyword>
<dbReference type="EMBL" id="CVQH01003335">
    <property type="protein sequence ID" value="CRK12036.1"/>
    <property type="molecule type" value="Genomic_DNA"/>
</dbReference>
<evidence type="ECO:0000256" key="13">
    <source>
        <dbReference type="ARBA" id="ARBA00022801"/>
    </source>
</evidence>
<evidence type="ECO:0000256" key="10">
    <source>
        <dbReference type="ARBA" id="ARBA00022741"/>
    </source>
</evidence>
<dbReference type="Gene3D" id="3.30.1180.20">
    <property type="entry name" value="Dihydroxyacetone kinase, domain 2"/>
    <property type="match status" value="1"/>
</dbReference>
<dbReference type="Pfam" id="PF02733">
    <property type="entry name" value="Dak1"/>
    <property type="match status" value="1"/>
</dbReference>
<dbReference type="EC" id="2.7.1.29" evidence="7"/>
<dbReference type="PANTHER" id="PTHR28629">
    <property type="entry name" value="TRIOKINASE/FMN CYCLASE"/>
    <property type="match status" value="1"/>
</dbReference>
<dbReference type="GO" id="GO:0003860">
    <property type="term" value="F:3-hydroxyisobutyryl-CoA hydrolase activity"/>
    <property type="evidence" value="ECO:0007669"/>
    <property type="project" value="UniProtKB-EC"/>
</dbReference>
<evidence type="ECO:0000256" key="9">
    <source>
        <dbReference type="ARBA" id="ARBA00022679"/>
    </source>
</evidence>
<dbReference type="InterPro" id="IPR018376">
    <property type="entry name" value="Enoyl-CoA_hyd/isom_CS"/>
</dbReference>
<dbReference type="InterPro" id="IPR036117">
    <property type="entry name" value="DhaL_dom_sf"/>
</dbReference>
<keyword evidence="15" id="KW-0496">Mitochondrion</keyword>
<dbReference type="PROSITE" id="PS51481">
    <property type="entry name" value="DHAK"/>
    <property type="match status" value="1"/>
</dbReference>
<evidence type="ECO:0000256" key="6">
    <source>
        <dbReference type="ARBA" id="ARBA00011915"/>
    </source>
</evidence>
<dbReference type="FunFam" id="3.90.226.10:FF:000026">
    <property type="entry name" value="3-hydroxyisobutyryl-CoA hydrolase, mitochondrial"/>
    <property type="match status" value="1"/>
</dbReference>
<dbReference type="SUPFAM" id="SSF101473">
    <property type="entry name" value="DhaL-like"/>
    <property type="match status" value="1"/>
</dbReference>
<dbReference type="Gene3D" id="3.90.226.10">
    <property type="entry name" value="2-enoyl-CoA Hydratase, Chain A, domain 1"/>
    <property type="match status" value="1"/>
</dbReference>
<keyword evidence="24" id="KW-1185">Reference proteome</keyword>
<comment type="function">
    <text evidence="2">Catalyzes both the phosphorylation of dihydroxyacetone and of glyceraldehyde.</text>
</comment>
<dbReference type="FunFam" id="1.25.40.340:FF:000001">
    <property type="entry name" value="Dihydroxyacetone kinase 1"/>
    <property type="match status" value="1"/>
</dbReference>
<dbReference type="NCBIfam" id="NF004127">
    <property type="entry name" value="PRK05617.1"/>
    <property type="match status" value="1"/>
</dbReference>
<evidence type="ECO:0000256" key="17">
    <source>
        <dbReference type="ARBA" id="ARBA00047974"/>
    </source>
</evidence>
<evidence type="ECO:0000313" key="23">
    <source>
        <dbReference type="EMBL" id="CRK12036.1"/>
    </source>
</evidence>
<keyword evidence="14" id="KW-0067">ATP-binding</keyword>
<comment type="catalytic activity">
    <reaction evidence="17">
        <text>D-glyceraldehyde + ATP = D-glyceraldehyde 3-phosphate + ADP + H(+)</text>
        <dbReference type="Rhea" id="RHEA:13941"/>
        <dbReference type="ChEBI" id="CHEBI:15378"/>
        <dbReference type="ChEBI" id="CHEBI:17378"/>
        <dbReference type="ChEBI" id="CHEBI:30616"/>
        <dbReference type="ChEBI" id="CHEBI:59776"/>
        <dbReference type="ChEBI" id="CHEBI:456216"/>
        <dbReference type="EC" id="2.7.1.28"/>
    </reaction>
</comment>
<evidence type="ECO:0000259" key="22">
    <source>
        <dbReference type="PROSITE" id="PS51481"/>
    </source>
</evidence>
<evidence type="ECO:0000256" key="5">
    <source>
        <dbReference type="ARBA" id="ARBA00008757"/>
    </source>
</evidence>
<evidence type="ECO:0000256" key="8">
    <source>
        <dbReference type="ARBA" id="ARBA00012110"/>
    </source>
</evidence>
<keyword evidence="10" id="KW-0547">Nucleotide-binding</keyword>
<dbReference type="SUPFAM" id="SSF82549">
    <property type="entry name" value="DAK1/DegV-like"/>
    <property type="match status" value="1"/>
</dbReference>
<name>A0A0G4KQQ5_VERLO</name>
<evidence type="ECO:0000256" key="4">
    <source>
        <dbReference type="ARBA" id="ARBA00004778"/>
    </source>
</evidence>
<evidence type="ECO:0000256" key="1">
    <source>
        <dbReference type="ARBA" id="ARBA00001709"/>
    </source>
</evidence>
<evidence type="ECO:0000256" key="14">
    <source>
        <dbReference type="ARBA" id="ARBA00022840"/>
    </source>
</evidence>
<reference evidence="23 24" key="1">
    <citation type="submission" date="2015-05" db="EMBL/GenBank/DDBJ databases">
        <authorList>
            <person name="Wang D.B."/>
            <person name="Wang M."/>
        </authorList>
    </citation>
    <scope>NUCLEOTIDE SEQUENCE [LARGE SCALE GENOMIC DNA]</scope>
    <source>
        <strain evidence="23">VL1</strain>
    </source>
</reference>
<dbReference type="GO" id="GO:0050354">
    <property type="term" value="F:triokinase activity"/>
    <property type="evidence" value="ECO:0007669"/>
    <property type="project" value="UniProtKB-EC"/>
</dbReference>
<evidence type="ECO:0000256" key="16">
    <source>
        <dbReference type="ARBA" id="ARBA00031181"/>
    </source>
</evidence>
<dbReference type="InterPro" id="IPR029045">
    <property type="entry name" value="ClpP/crotonase-like_dom_sf"/>
</dbReference>
<dbReference type="Gene3D" id="1.25.40.340">
    <property type="match status" value="1"/>
</dbReference>
<dbReference type="GO" id="GO:0005829">
    <property type="term" value="C:cytosol"/>
    <property type="evidence" value="ECO:0007669"/>
    <property type="project" value="TreeGrafter"/>
</dbReference>
<feature type="binding site" evidence="20">
    <location>
        <begin position="56"/>
        <end position="59"/>
    </location>
    <ligand>
        <name>substrate</name>
    </ligand>
</feature>
<dbReference type="FunFam" id="3.40.50.10440:FF:000002">
    <property type="entry name" value="Dihydroxyacetone kinase"/>
    <property type="match status" value="1"/>
</dbReference>
<feature type="active site" description="Tele-hemiaminal-histidine intermediate" evidence="19">
    <location>
        <position position="224"/>
    </location>
</feature>
<dbReference type="Pfam" id="PF02734">
    <property type="entry name" value="Dak2"/>
    <property type="match status" value="1"/>
</dbReference>
<accession>A0A0G4KQQ5</accession>
<feature type="domain" description="DhaL" evidence="21">
    <location>
        <begin position="384"/>
        <end position="580"/>
    </location>
</feature>
<dbReference type="UniPathway" id="UPA00617">
    <property type="reaction ID" value="UER00669"/>
</dbReference>
<dbReference type="PANTHER" id="PTHR28629:SF14">
    <property type="entry name" value="DIHYDROXYACETONE KINASE 1"/>
    <property type="match status" value="1"/>
</dbReference>
<evidence type="ECO:0000256" key="15">
    <source>
        <dbReference type="ARBA" id="ARBA00023128"/>
    </source>
</evidence>
<evidence type="ECO:0000256" key="19">
    <source>
        <dbReference type="PIRSR" id="PIRSR612734-1"/>
    </source>
</evidence>
<gene>
    <name evidence="23" type="ORF">BN1708_002425</name>
</gene>
<feature type="domain" description="DhaK" evidence="22">
    <location>
        <begin position="9"/>
        <end position="347"/>
    </location>
</feature>
<comment type="subcellular location">
    <subcellularLocation>
        <location evidence="3">Mitochondrion</location>
    </subcellularLocation>
</comment>
<dbReference type="GO" id="GO:0005739">
    <property type="term" value="C:mitochondrion"/>
    <property type="evidence" value="ECO:0007669"/>
    <property type="project" value="UniProtKB-SubCell"/>
</dbReference>
<comment type="catalytic activity">
    <reaction evidence="18">
        <text>dihydroxyacetone + ATP = dihydroxyacetone phosphate + ADP + H(+)</text>
        <dbReference type="Rhea" id="RHEA:15773"/>
        <dbReference type="ChEBI" id="CHEBI:15378"/>
        <dbReference type="ChEBI" id="CHEBI:16016"/>
        <dbReference type="ChEBI" id="CHEBI:30616"/>
        <dbReference type="ChEBI" id="CHEBI:57642"/>
        <dbReference type="ChEBI" id="CHEBI:456216"/>
        <dbReference type="EC" id="2.7.1.29"/>
    </reaction>
</comment>
<evidence type="ECO:0000313" key="24">
    <source>
        <dbReference type="Proteomes" id="UP000044602"/>
    </source>
</evidence>
<comment type="catalytic activity">
    <reaction evidence="1">
        <text>3-hydroxy-2-methylpropanoyl-CoA + H2O = 3-hydroxy-2-methylpropanoate + CoA + H(+)</text>
        <dbReference type="Rhea" id="RHEA:20888"/>
        <dbReference type="ChEBI" id="CHEBI:11805"/>
        <dbReference type="ChEBI" id="CHEBI:15377"/>
        <dbReference type="ChEBI" id="CHEBI:15378"/>
        <dbReference type="ChEBI" id="CHEBI:57287"/>
        <dbReference type="ChEBI" id="CHEBI:57340"/>
        <dbReference type="EC" id="3.1.2.4"/>
    </reaction>
</comment>
<dbReference type="EC" id="2.7.1.28" evidence="8"/>
<dbReference type="InterPro" id="IPR050861">
    <property type="entry name" value="Dihydroxyacetone_Kinase"/>
</dbReference>
<evidence type="ECO:0000259" key="21">
    <source>
        <dbReference type="PROSITE" id="PS51480"/>
    </source>
</evidence>
<organism evidence="23 24">
    <name type="scientific">Verticillium longisporum</name>
    <name type="common">Verticillium dahliae var. longisporum</name>
    <dbReference type="NCBI Taxonomy" id="100787"/>
    <lineage>
        <taxon>Eukaryota</taxon>
        <taxon>Fungi</taxon>
        <taxon>Dikarya</taxon>
        <taxon>Ascomycota</taxon>
        <taxon>Pezizomycotina</taxon>
        <taxon>Sordariomycetes</taxon>
        <taxon>Hypocreomycetidae</taxon>
        <taxon>Glomerellales</taxon>
        <taxon>Plectosphaerellaceae</taxon>
        <taxon>Verticillium</taxon>
    </lineage>
</organism>
<dbReference type="GO" id="GO:0005524">
    <property type="term" value="F:ATP binding"/>
    <property type="evidence" value="ECO:0007669"/>
    <property type="project" value="UniProtKB-KW"/>
</dbReference>
<dbReference type="GO" id="GO:0004371">
    <property type="term" value="F:glycerone kinase activity"/>
    <property type="evidence" value="ECO:0007669"/>
    <property type="project" value="UniProtKB-EC"/>
</dbReference>
<dbReference type="PROSITE" id="PS51480">
    <property type="entry name" value="DHAL"/>
    <property type="match status" value="1"/>
</dbReference>
<dbReference type="Pfam" id="PF16113">
    <property type="entry name" value="ECH_2"/>
    <property type="match status" value="1"/>
</dbReference>
<dbReference type="SUPFAM" id="SSF52096">
    <property type="entry name" value="ClpP/crotonase"/>
    <property type="match status" value="1"/>
</dbReference>
<evidence type="ECO:0000256" key="3">
    <source>
        <dbReference type="ARBA" id="ARBA00004173"/>
    </source>
</evidence>
<proteinExistence type="inferred from homology"/>
<dbReference type="InterPro" id="IPR004006">
    <property type="entry name" value="DhaK_dom"/>
</dbReference>
<comment type="pathway">
    <text evidence="4">Polyol metabolism; glycerol fermentation; glycerone phosphate from glycerol (oxidative route): step 2/2.</text>
</comment>
<protein>
    <recommendedName>
        <fullName evidence="16">3-hydroxyisobutyryl-coenzyme A hydrolase</fullName>
        <ecNumber evidence="8">2.7.1.28</ecNumber>
        <ecNumber evidence="7">2.7.1.29</ecNumber>
        <ecNumber evidence="6">3.1.2.4</ecNumber>
    </recommendedName>
</protein>
<dbReference type="FunFam" id="3.30.1180.20:FF:000001">
    <property type="entry name" value="Dihydroxyacetone kinase 1"/>
    <property type="match status" value="1"/>
</dbReference>
<evidence type="ECO:0000256" key="11">
    <source>
        <dbReference type="ARBA" id="ARBA00022777"/>
    </source>
</evidence>